<name>A0A0E9RE69_ANGAN</name>
<dbReference type="EMBL" id="GBXM01081939">
    <property type="protein sequence ID" value="JAH26638.1"/>
    <property type="molecule type" value="Transcribed_RNA"/>
</dbReference>
<reference evidence="1" key="2">
    <citation type="journal article" date="2015" name="Fish Shellfish Immunol.">
        <title>Early steps in the European eel (Anguilla anguilla)-Vibrio vulnificus interaction in the gills: Role of the RtxA13 toxin.</title>
        <authorList>
            <person name="Callol A."/>
            <person name="Pajuelo D."/>
            <person name="Ebbesson L."/>
            <person name="Teles M."/>
            <person name="MacKenzie S."/>
            <person name="Amaro C."/>
        </authorList>
    </citation>
    <scope>NUCLEOTIDE SEQUENCE</scope>
</reference>
<sequence length="26" mass="2843">MGTSLSEHLLSVSLKPCQLDMPNGER</sequence>
<protein>
    <submittedName>
        <fullName evidence="1">Uncharacterized protein</fullName>
    </submittedName>
</protein>
<dbReference type="AlphaFoldDB" id="A0A0E9RE69"/>
<reference evidence="1" key="1">
    <citation type="submission" date="2014-11" db="EMBL/GenBank/DDBJ databases">
        <authorList>
            <person name="Amaro Gonzalez C."/>
        </authorList>
    </citation>
    <scope>NUCLEOTIDE SEQUENCE</scope>
</reference>
<evidence type="ECO:0000313" key="1">
    <source>
        <dbReference type="EMBL" id="JAH26638.1"/>
    </source>
</evidence>
<organism evidence="1">
    <name type="scientific">Anguilla anguilla</name>
    <name type="common">European freshwater eel</name>
    <name type="synonym">Muraena anguilla</name>
    <dbReference type="NCBI Taxonomy" id="7936"/>
    <lineage>
        <taxon>Eukaryota</taxon>
        <taxon>Metazoa</taxon>
        <taxon>Chordata</taxon>
        <taxon>Craniata</taxon>
        <taxon>Vertebrata</taxon>
        <taxon>Euteleostomi</taxon>
        <taxon>Actinopterygii</taxon>
        <taxon>Neopterygii</taxon>
        <taxon>Teleostei</taxon>
        <taxon>Anguilliformes</taxon>
        <taxon>Anguillidae</taxon>
        <taxon>Anguilla</taxon>
    </lineage>
</organism>
<accession>A0A0E9RE69</accession>
<proteinExistence type="predicted"/>